<organism evidence="7 8">
    <name type="scientific">Elasticomyces elasticus</name>
    <dbReference type="NCBI Taxonomy" id="574655"/>
    <lineage>
        <taxon>Eukaryota</taxon>
        <taxon>Fungi</taxon>
        <taxon>Dikarya</taxon>
        <taxon>Ascomycota</taxon>
        <taxon>Pezizomycotina</taxon>
        <taxon>Dothideomycetes</taxon>
        <taxon>Dothideomycetidae</taxon>
        <taxon>Mycosphaerellales</taxon>
        <taxon>Teratosphaeriaceae</taxon>
        <taxon>Elasticomyces</taxon>
    </lineage>
</organism>
<evidence type="ECO:0000313" key="8">
    <source>
        <dbReference type="Proteomes" id="UP001310594"/>
    </source>
</evidence>
<dbReference type="GO" id="GO:0006357">
    <property type="term" value="P:regulation of transcription by RNA polymerase II"/>
    <property type="evidence" value="ECO:0007669"/>
    <property type="project" value="TreeGrafter"/>
</dbReference>
<name>A0AAN7WBN9_9PEZI</name>
<proteinExistence type="inferred from homology"/>
<evidence type="ECO:0000256" key="3">
    <source>
        <dbReference type="ARBA" id="ARBA00023015"/>
    </source>
</evidence>
<evidence type="ECO:0000256" key="1">
    <source>
        <dbReference type="ARBA" id="ARBA00004123"/>
    </source>
</evidence>
<reference evidence="7" key="1">
    <citation type="submission" date="2023-08" db="EMBL/GenBank/DDBJ databases">
        <title>Black Yeasts Isolated from many extreme environments.</title>
        <authorList>
            <person name="Coleine C."/>
            <person name="Stajich J.E."/>
            <person name="Selbmann L."/>
        </authorList>
    </citation>
    <scope>NUCLEOTIDE SEQUENCE</scope>
    <source>
        <strain evidence="7">CCFEE 5810</strain>
    </source>
</reference>
<dbReference type="GO" id="GO:0005634">
    <property type="term" value="C:nucleus"/>
    <property type="evidence" value="ECO:0007669"/>
    <property type="project" value="UniProtKB-SubCell"/>
</dbReference>
<evidence type="ECO:0000256" key="4">
    <source>
        <dbReference type="ARBA" id="ARBA00023163"/>
    </source>
</evidence>
<dbReference type="Proteomes" id="UP001310594">
    <property type="component" value="Unassembled WGS sequence"/>
</dbReference>
<evidence type="ECO:0000256" key="5">
    <source>
        <dbReference type="ARBA" id="ARBA00023242"/>
    </source>
</evidence>
<accession>A0AAN7WBN9</accession>
<feature type="compositionally biased region" description="Pro residues" evidence="6">
    <location>
        <begin position="205"/>
        <end position="214"/>
    </location>
</feature>
<keyword evidence="4" id="KW-0804">Transcription</keyword>
<dbReference type="GO" id="GO:0000124">
    <property type="term" value="C:SAGA complex"/>
    <property type="evidence" value="ECO:0007669"/>
    <property type="project" value="TreeGrafter"/>
</dbReference>
<comment type="subcellular location">
    <subcellularLocation>
        <location evidence="1">Nucleus</location>
    </subcellularLocation>
</comment>
<evidence type="ECO:0000256" key="6">
    <source>
        <dbReference type="SAM" id="MobiDB-lite"/>
    </source>
</evidence>
<feature type="region of interest" description="Disordered" evidence="6">
    <location>
        <begin position="1"/>
        <end position="50"/>
    </location>
</feature>
<dbReference type="EMBL" id="JAVRQU010000005">
    <property type="protein sequence ID" value="KAK5702681.1"/>
    <property type="molecule type" value="Genomic_DNA"/>
</dbReference>
<dbReference type="PANTHER" id="PTHR13556:SF2">
    <property type="entry name" value="TRANSCRIPTIONAL ADAPTER 3"/>
    <property type="match status" value="1"/>
</dbReference>
<comment type="caution">
    <text evidence="7">The sequence shown here is derived from an EMBL/GenBank/DDBJ whole genome shotgun (WGS) entry which is preliminary data.</text>
</comment>
<dbReference type="Pfam" id="PF10198">
    <property type="entry name" value="Ada3"/>
    <property type="match status" value="1"/>
</dbReference>
<protein>
    <submittedName>
        <fullName evidence="7">Transcriptional regulator</fullName>
    </submittedName>
</protein>
<feature type="compositionally biased region" description="Low complexity" evidence="6">
    <location>
        <begin position="1"/>
        <end position="13"/>
    </location>
</feature>
<evidence type="ECO:0000313" key="7">
    <source>
        <dbReference type="EMBL" id="KAK5702681.1"/>
    </source>
</evidence>
<feature type="region of interest" description="Disordered" evidence="6">
    <location>
        <begin position="122"/>
        <end position="261"/>
    </location>
</feature>
<evidence type="ECO:0000256" key="2">
    <source>
        <dbReference type="ARBA" id="ARBA00005330"/>
    </source>
</evidence>
<feature type="compositionally biased region" description="Basic and acidic residues" evidence="6">
    <location>
        <begin position="125"/>
        <end position="169"/>
    </location>
</feature>
<dbReference type="PANTHER" id="PTHR13556">
    <property type="entry name" value="TRANSCRIPTIONAL ADAPTER 3-RELATED"/>
    <property type="match status" value="1"/>
</dbReference>
<keyword evidence="5" id="KW-0539">Nucleus</keyword>
<keyword evidence="3" id="KW-0805">Transcription regulation</keyword>
<feature type="compositionally biased region" description="Low complexity" evidence="6">
    <location>
        <begin position="32"/>
        <end position="50"/>
    </location>
</feature>
<dbReference type="AlphaFoldDB" id="A0AAN7WBN9"/>
<dbReference type="GO" id="GO:0003713">
    <property type="term" value="F:transcription coactivator activity"/>
    <property type="evidence" value="ECO:0007669"/>
    <property type="project" value="TreeGrafter"/>
</dbReference>
<gene>
    <name evidence="7" type="primary">NGG1</name>
    <name evidence="7" type="ORF">LTR97_003627</name>
</gene>
<comment type="similarity">
    <text evidence="2">Belongs to the NGG1 family.</text>
</comment>
<sequence>MPPTKKGAAAPKASRNDRRSSSRHSTPVSALTETSAPPTPTAPATTSAPRETAYLHTVTAALVNTESSIEVLINGTTAKASEPPSAKELFGLHDKISTTIHVFMGKRGEVCDRSMRQLVQKRKERMQAEREAEAEREARELAAKKEQEDDERRKAKKEKALSKKRSRDEMEIDAEEETAKRKASLPNVGAHGLARQDGVGVHEGAPPPPSPPVQPGTAALDPMDIVAAAGSPSDSEDTHADPPSTIPLYERAFGQDPTQFDDPTIYDIRDVTDDMTVDEKRNIFNVMYWPQSDLQDFTAGEPPDKDFSESKPANQTNFSTFQGWVEPYIRPYSEEDVAFLKERGDRVTPYLIPNRGPKSYKDVWAAEDGLTGIEPPAKLELNPNEPRGSMDEMDDATAETDEVSLGASAERLQALLRFAPNGARLAKAQDDSNDADANGDVSMINADDDPATQPGAMDDHQAFKPATYLQPDAPRPAGLHTLDYGTMEQRTLQELRYIGFLGPNEVPAYADHNDDEVAARLRTLQAELRRVSRLNNIRKARVLELTEERMAMQEYSNIADDLDNQVNAAYLKRNRSLSAKPAKKGGGGASAQAARKGVGSVGVGVAGARVVSEGVRALMQKRRDWIEMVGPVVGYGRPPILGDGETVFDEGSLGKWERVEAEAEVGEAAEGE</sequence>
<dbReference type="InterPro" id="IPR019340">
    <property type="entry name" value="Histone_AcTrfase_su3"/>
</dbReference>